<dbReference type="HOGENOM" id="CLU_016755_1_0_7"/>
<dbReference type="Pfam" id="PF07992">
    <property type="entry name" value="Pyr_redox_2"/>
    <property type="match status" value="1"/>
</dbReference>
<feature type="binding site" evidence="8">
    <location>
        <position position="273"/>
    </location>
    <ligand>
        <name>NAD(+)</name>
        <dbReference type="ChEBI" id="CHEBI:57540"/>
    </ligand>
</feature>
<dbReference type="InterPro" id="IPR001100">
    <property type="entry name" value="Pyr_nuc-diS_OxRdtase"/>
</dbReference>
<evidence type="ECO:0000313" key="13">
    <source>
        <dbReference type="EMBL" id="EHJ49317.1"/>
    </source>
</evidence>
<keyword evidence="4" id="KW-0521">NADP</keyword>
<dbReference type="GO" id="GO:0050660">
    <property type="term" value="F:flavin adenine dinucleotide binding"/>
    <property type="evidence" value="ECO:0007669"/>
    <property type="project" value="TreeGrafter"/>
</dbReference>
<dbReference type="GO" id="GO:0004148">
    <property type="term" value="F:dihydrolipoyl dehydrogenase (NADH) activity"/>
    <property type="evidence" value="ECO:0007669"/>
    <property type="project" value="UniProtKB-EC"/>
</dbReference>
<proteinExistence type="inferred from homology"/>
<keyword evidence="8" id="KW-0547">Nucleotide-binding</keyword>
<dbReference type="Proteomes" id="UP000004662">
    <property type="component" value="Chromosome"/>
</dbReference>
<feature type="binding site" evidence="8">
    <location>
        <begin position="180"/>
        <end position="187"/>
    </location>
    <ligand>
        <name>NAD(+)</name>
        <dbReference type="ChEBI" id="CHEBI:57540"/>
    </ligand>
</feature>
<reference evidence="14" key="1">
    <citation type="journal article" date="2015" name="Genome Announc.">
        <title>High-Quality Draft Genome Sequence of Desulfovibrio carbinoliphilus FW-101-2B, an Organic Acid-Oxidizing Sulfate-Reducing Bacterium Isolated from Uranium(VI)-Contaminated Groundwater.</title>
        <authorList>
            <person name="Ramsay B.D."/>
            <person name="Hwang C."/>
            <person name="Woo H.L."/>
            <person name="Carroll S.L."/>
            <person name="Lucas S."/>
            <person name="Han J."/>
            <person name="Lapidus A.L."/>
            <person name="Cheng J.F."/>
            <person name="Goodwin L.A."/>
            <person name="Pitluck S."/>
            <person name="Peters L."/>
            <person name="Chertkov O."/>
            <person name="Held B."/>
            <person name="Detter J.C."/>
            <person name="Han C.S."/>
            <person name="Tapia R."/>
            <person name="Land M.L."/>
            <person name="Hauser L.J."/>
            <person name="Kyrpides N.C."/>
            <person name="Ivanova N.N."/>
            <person name="Mikhailova N."/>
            <person name="Pagani I."/>
            <person name="Woyke T."/>
            <person name="Arkin A.P."/>
            <person name="Dehal P."/>
            <person name="Chivian D."/>
            <person name="Criddle C.S."/>
            <person name="Wu W."/>
            <person name="Chakraborty R."/>
            <person name="Hazen T.C."/>
            <person name="Fields M.W."/>
        </authorList>
    </citation>
    <scope>NUCLEOTIDE SEQUENCE [LARGE SCALE GENOMIC DNA]</scope>
    <source>
        <strain evidence="14">FW-101-2B</strain>
    </source>
</reference>
<gene>
    <name evidence="13" type="ORF">DFW101_3318</name>
</gene>
<dbReference type="SUPFAM" id="SSF55424">
    <property type="entry name" value="FAD/NAD-linked reductases, dimerisation (C-terminal) domain"/>
    <property type="match status" value="1"/>
</dbReference>
<evidence type="ECO:0000256" key="5">
    <source>
        <dbReference type="ARBA" id="ARBA00023002"/>
    </source>
</evidence>
<keyword evidence="3 8" id="KW-0274">FAD</keyword>
<dbReference type="GO" id="GO:0003955">
    <property type="term" value="F:NAD(P)H dehydrogenase (quinone) activity"/>
    <property type="evidence" value="ECO:0007669"/>
    <property type="project" value="TreeGrafter"/>
</dbReference>
<keyword evidence="8" id="KW-0520">NAD</keyword>
<dbReference type="RefSeq" id="WP_009182649.1">
    <property type="nucleotide sequence ID" value="NZ_CM001368.1"/>
</dbReference>
<evidence type="ECO:0000259" key="12">
    <source>
        <dbReference type="Pfam" id="PF07992"/>
    </source>
</evidence>
<dbReference type="PIRSF" id="PIRSF000350">
    <property type="entry name" value="Mercury_reductase_MerA"/>
    <property type="match status" value="1"/>
</dbReference>
<dbReference type="PRINTS" id="PR00411">
    <property type="entry name" value="PNDRDTASEI"/>
</dbReference>
<evidence type="ECO:0000256" key="1">
    <source>
        <dbReference type="ARBA" id="ARBA00007532"/>
    </source>
</evidence>
<dbReference type="FunFam" id="3.30.390.30:FF:000001">
    <property type="entry name" value="Dihydrolipoyl dehydrogenase"/>
    <property type="match status" value="1"/>
</dbReference>
<dbReference type="InterPro" id="IPR023753">
    <property type="entry name" value="FAD/NAD-binding_dom"/>
</dbReference>
<dbReference type="InterPro" id="IPR004099">
    <property type="entry name" value="Pyr_nucl-diS_OxRdtase_dimer"/>
</dbReference>
<evidence type="ECO:0000256" key="7">
    <source>
        <dbReference type="ARBA" id="ARBA00023284"/>
    </source>
</evidence>
<evidence type="ECO:0000256" key="2">
    <source>
        <dbReference type="ARBA" id="ARBA00022630"/>
    </source>
</evidence>
<feature type="binding site" evidence="8">
    <location>
        <begin position="143"/>
        <end position="145"/>
    </location>
    <ligand>
        <name>FAD</name>
        <dbReference type="ChEBI" id="CHEBI:57692"/>
    </ligand>
</feature>
<evidence type="ECO:0000256" key="6">
    <source>
        <dbReference type="ARBA" id="ARBA00023157"/>
    </source>
</evidence>
<dbReference type="Pfam" id="PF02852">
    <property type="entry name" value="Pyr_redox_dim"/>
    <property type="match status" value="1"/>
</dbReference>
<dbReference type="AlphaFoldDB" id="G7QAT6"/>
<feature type="binding site" evidence="8">
    <location>
        <position position="313"/>
    </location>
    <ligand>
        <name>FAD</name>
        <dbReference type="ChEBI" id="CHEBI:57692"/>
    </ligand>
</feature>
<evidence type="ECO:0000256" key="9">
    <source>
        <dbReference type="PIRSR" id="PIRSR000350-4"/>
    </source>
</evidence>
<dbReference type="OrthoDB" id="9786429at2"/>
<dbReference type="SUPFAM" id="SSF51905">
    <property type="entry name" value="FAD/NAD(P)-binding domain"/>
    <property type="match status" value="1"/>
</dbReference>
<evidence type="ECO:0000256" key="3">
    <source>
        <dbReference type="ARBA" id="ARBA00022827"/>
    </source>
</evidence>
<dbReference type="EMBL" id="CM001368">
    <property type="protein sequence ID" value="EHJ49317.1"/>
    <property type="molecule type" value="Genomic_DNA"/>
</dbReference>
<sequence length="483" mass="51057">MGSRRDFDLAVFGGGSAGLTVAAGAARLGVRVLLVDREGRLGGDCLHFGCVPSKTLIQTARVRALAARSRDFGLPAPDLPPVDFAQVRRRIAAVIAGIEEHDSPERFRSLGAEVRFGEPRFLDPHTIDLDGRRITADRFVIATGSRAAVPDIPGLAAAGCLTNREIFALDRLPASLLVLGGGPMAVEMGQAFARLGSRVTLVQRSGRILSAEDPDLADVVAARLTVEGVDLRLGCKVLSVQPAPVPGGLKAVVIQRDGREERIEAEAILVALGRTPNLDTLDLESAGVERTERGLVLDERLRTTAPHIFGAGDVTGRHLFTHAAGYEGGVVVAGAVFRLPKKADYRLLPRCTYTEPELAVVGLTEGEAREAGHAVAIVAEPFSGNDRARAEGDTAGLVKLVLDRRGRPLGVGIAGPGAGELLAEWVAGLAGKVGLGTLSGAVHPYPTLAETNKRAAGRRLEARLFSPFVRRALRLVFGYRGLK</sequence>
<dbReference type="STRING" id="694327.DFW101_3318"/>
<accession>G7QAT6</accession>
<evidence type="ECO:0000256" key="10">
    <source>
        <dbReference type="RuleBase" id="RU003691"/>
    </source>
</evidence>
<evidence type="ECO:0000259" key="11">
    <source>
        <dbReference type="Pfam" id="PF02852"/>
    </source>
</evidence>
<comment type="similarity">
    <text evidence="1 10">Belongs to the class-I pyridine nucleotide-disulfide oxidoreductase family.</text>
</comment>
<dbReference type="eggNOG" id="COG1249">
    <property type="taxonomic scope" value="Bacteria"/>
</dbReference>
<keyword evidence="2 10" id="KW-0285">Flavoprotein</keyword>
<dbReference type="InterPro" id="IPR036188">
    <property type="entry name" value="FAD/NAD-bd_sf"/>
</dbReference>
<dbReference type="InterPro" id="IPR016156">
    <property type="entry name" value="FAD/NAD-linked_Rdtase_dimer_sf"/>
</dbReference>
<evidence type="ECO:0000313" key="14">
    <source>
        <dbReference type="Proteomes" id="UP000004662"/>
    </source>
</evidence>
<dbReference type="Gene3D" id="3.50.50.60">
    <property type="entry name" value="FAD/NAD(P)-binding domain"/>
    <property type="match status" value="2"/>
</dbReference>
<dbReference type="PRINTS" id="PR00368">
    <property type="entry name" value="FADPNR"/>
</dbReference>
<organism evidence="13 14">
    <name type="scientific">Solidesulfovibrio carbinoliphilus subsp. oakridgensis</name>
    <dbReference type="NCBI Taxonomy" id="694327"/>
    <lineage>
        <taxon>Bacteria</taxon>
        <taxon>Pseudomonadati</taxon>
        <taxon>Thermodesulfobacteriota</taxon>
        <taxon>Desulfovibrionia</taxon>
        <taxon>Desulfovibrionales</taxon>
        <taxon>Desulfovibrionaceae</taxon>
        <taxon>Solidesulfovibrio</taxon>
    </lineage>
</organism>
<feature type="disulfide bond" description="Redox-active" evidence="9">
    <location>
        <begin position="45"/>
        <end position="50"/>
    </location>
</feature>
<keyword evidence="5 10" id="KW-0560">Oxidoreductase</keyword>
<feature type="domain" description="FAD/NAD(P)-binding" evidence="12">
    <location>
        <begin position="7"/>
        <end position="328"/>
    </location>
</feature>
<dbReference type="EC" id="1.8.1.4" evidence="13"/>
<name>G7QAT6_9BACT</name>
<feature type="domain" description="Pyridine nucleotide-disulphide oxidoreductase dimerisation" evidence="11">
    <location>
        <begin position="349"/>
        <end position="455"/>
    </location>
</feature>
<dbReference type="PROSITE" id="PS00076">
    <property type="entry name" value="PYRIDINE_REDOX_1"/>
    <property type="match status" value="1"/>
</dbReference>
<protein>
    <submittedName>
        <fullName evidence="13">Dihydrolipoyl dehydrogenase</fullName>
        <ecNumber evidence="13">1.8.1.4</ecNumber>
    </submittedName>
</protein>
<keyword evidence="6" id="KW-1015">Disulfide bond</keyword>
<keyword evidence="14" id="KW-1185">Reference proteome</keyword>
<dbReference type="InterPro" id="IPR012999">
    <property type="entry name" value="Pyr_OxRdtase_I_AS"/>
</dbReference>
<keyword evidence="7 10" id="KW-0676">Redox-active center</keyword>
<comment type="cofactor">
    <cofactor evidence="8">
        <name>FAD</name>
        <dbReference type="ChEBI" id="CHEBI:57692"/>
    </cofactor>
    <text evidence="8">Binds 1 FAD per subunit.</text>
</comment>
<feature type="binding site" evidence="8">
    <location>
        <position position="54"/>
    </location>
    <ligand>
        <name>FAD</name>
        <dbReference type="ChEBI" id="CHEBI:57692"/>
    </ligand>
</feature>
<dbReference type="PANTHER" id="PTHR43014:SF2">
    <property type="entry name" value="MERCURIC REDUCTASE"/>
    <property type="match status" value="1"/>
</dbReference>
<dbReference type="Gene3D" id="3.30.390.30">
    <property type="match status" value="1"/>
</dbReference>
<dbReference type="PANTHER" id="PTHR43014">
    <property type="entry name" value="MERCURIC REDUCTASE"/>
    <property type="match status" value="1"/>
</dbReference>
<evidence type="ECO:0000256" key="8">
    <source>
        <dbReference type="PIRSR" id="PIRSR000350-3"/>
    </source>
</evidence>
<evidence type="ECO:0000256" key="4">
    <source>
        <dbReference type="ARBA" id="ARBA00022857"/>
    </source>
</evidence>